<keyword evidence="1" id="KW-1133">Transmembrane helix</keyword>
<keyword evidence="3" id="KW-1185">Reference proteome</keyword>
<keyword evidence="1" id="KW-0812">Transmembrane</keyword>
<gene>
    <name evidence="2" type="ORF">AADG42_06975</name>
</gene>
<keyword evidence="1" id="KW-0472">Membrane</keyword>
<protein>
    <recommendedName>
        <fullName evidence="4">DUF3955 domain-containing protein</fullName>
    </recommendedName>
</protein>
<organism evidence="2 3">
    <name type="scientific">Ammonicoccus fulvus</name>
    <dbReference type="NCBI Taxonomy" id="3138240"/>
    <lineage>
        <taxon>Bacteria</taxon>
        <taxon>Bacillati</taxon>
        <taxon>Actinomycetota</taxon>
        <taxon>Actinomycetes</taxon>
        <taxon>Propionibacteriales</taxon>
        <taxon>Propionibacteriaceae</taxon>
        <taxon>Ammonicoccus</taxon>
    </lineage>
</organism>
<sequence length="43" mass="4424">MLTVLEGVNHLPIPAFGFGLIALVCLLIGLAIVLTVAGSRPHS</sequence>
<dbReference type="Proteomes" id="UP001442841">
    <property type="component" value="Chromosome"/>
</dbReference>
<dbReference type="RefSeq" id="WP_425308503.1">
    <property type="nucleotide sequence ID" value="NZ_CP154795.1"/>
</dbReference>
<evidence type="ECO:0000313" key="3">
    <source>
        <dbReference type="Proteomes" id="UP001442841"/>
    </source>
</evidence>
<name>A0ABZ3FLW9_9ACTN</name>
<feature type="transmembrane region" description="Helical" evidence="1">
    <location>
        <begin position="15"/>
        <end position="37"/>
    </location>
</feature>
<evidence type="ECO:0000256" key="1">
    <source>
        <dbReference type="SAM" id="Phobius"/>
    </source>
</evidence>
<evidence type="ECO:0000313" key="2">
    <source>
        <dbReference type="EMBL" id="XAN07049.1"/>
    </source>
</evidence>
<accession>A0ABZ3FLW9</accession>
<reference evidence="2 3" key="1">
    <citation type="submission" date="2024-04" db="EMBL/GenBank/DDBJ databases">
        <title>Isolation of an actinomycete strain from pig manure.</title>
        <authorList>
            <person name="Gong T."/>
            <person name="Yu Z."/>
            <person name="An M."/>
            <person name="Wei C."/>
            <person name="Yang W."/>
            <person name="Liu L."/>
        </authorList>
    </citation>
    <scope>NUCLEOTIDE SEQUENCE [LARGE SCALE GENOMIC DNA]</scope>
    <source>
        <strain evidence="2 3">ZF39</strain>
    </source>
</reference>
<dbReference type="EMBL" id="CP154795">
    <property type="protein sequence ID" value="XAN07049.1"/>
    <property type="molecule type" value="Genomic_DNA"/>
</dbReference>
<evidence type="ECO:0008006" key="4">
    <source>
        <dbReference type="Google" id="ProtNLM"/>
    </source>
</evidence>
<proteinExistence type="predicted"/>